<feature type="region of interest" description="Disordered" evidence="1">
    <location>
        <begin position="118"/>
        <end position="193"/>
    </location>
</feature>
<name>A0A6G1I977_9PEZI</name>
<keyword evidence="3" id="KW-1185">Reference proteome</keyword>
<reference evidence="2" key="1">
    <citation type="journal article" date="2020" name="Stud. Mycol.">
        <title>101 Dothideomycetes genomes: a test case for predicting lifestyles and emergence of pathogens.</title>
        <authorList>
            <person name="Haridas S."/>
            <person name="Albert R."/>
            <person name="Binder M."/>
            <person name="Bloem J."/>
            <person name="Labutti K."/>
            <person name="Salamov A."/>
            <person name="Andreopoulos B."/>
            <person name="Baker S."/>
            <person name="Barry K."/>
            <person name="Bills G."/>
            <person name="Bluhm B."/>
            <person name="Cannon C."/>
            <person name="Castanera R."/>
            <person name="Culley D."/>
            <person name="Daum C."/>
            <person name="Ezra D."/>
            <person name="Gonzalez J."/>
            <person name="Henrissat B."/>
            <person name="Kuo A."/>
            <person name="Liang C."/>
            <person name="Lipzen A."/>
            <person name="Lutzoni F."/>
            <person name="Magnuson J."/>
            <person name="Mondo S."/>
            <person name="Nolan M."/>
            <person name="Ohm R."/>
            <person name="Pangilinan J."/>
            <person name="Park H.-J."/>
            <person name="Ramirez L."/>
            <person name="Alfaro M."/>
            <person name="Sun H."/>
            <person name="Tritt A."/>
            <person name="Yoshinaga Y."/>
            <person name="Zwiers L.-H."/>
            <person name="Turgeon B."/>
            <person name="Goodwin S."/>
            <person name="Spatafora J."/>
            <person name="Crous P."/>
            <person name="Grigoriev I."/>
        </authorList>
    </citation>
    <scope>NUCLEOTIDE SEQUENCE</scope>
    <source>
        <strain evidence="2">CBS 262.69</strain>
    </source>
</reference>
<feature type="compositionally biased region" description="Low complexity" evidence="1">
    <location>
        <begin position="181"/>
        <end position="193"/>
    </location>
</feature>
<dbReference type="EMBL" id="ML996687">
    <property type="protein sequence ID" value="KAF2404858.1"/>
    <property type="molecule type" value="Genomic_DNA"/>
</dbReference>
<feature type="compositionally biased region" description="Low complexity" evidence="1">
    <location>
        <begin position="130"/>
        <end position="157"/>
    </location>
</feature>
<evidence type="ECO:0000313" key="3">
    <source>
        <dbReference type="Proteomes" id="UP000799640"/>
    </source>
</evidence>
<sequence length="193" mass="20231">MMLLCLTYPAVHMPISFVSAAIDRPFASIEVWHTVRYSQATTSALTSFLHTLSTLHPGVPGSSSIYMSKEPERRPPAVVHGSSFADSSDLTTFSPDFVVFSCHTAARFVSLLPASSAANPAPPVTPAPSTPTNSTAASNSSPSSPTQSATQSLAPSRLRSRAPPPPQLTRRPGAKPPRPRPAASSSSASRPTP</sequence>
<evidence type="ECO:0000313" key="2">
    <source>
        <dbReference type="EMBL" id="KAF2404858.1"/>
    </source>
</evidence>
<accession>A0A6G1I977</accession>
<organism evidence="2 3">
    <name type="scientific">Trichodelitschia bisporula</name>
    <dbReference type="NCBI Taxonomy" id="703511"/>
    <lineage>
        <taxon>Eukaryota</taxon>
        <taxon>Fungi</taxon>
        <taxon>Dikarya</taxon>
        <taxon>Ascomycota</taxon>
        <taxon>Pezizomycotina</taxon>
        <taxon>Dothideomycetes</taxon>
        <taxon>Dothideomycetes incertae sedis</taxon>
        <taxon>Phaeotrichales</taxon>
        <taxon>Phaeotrichaceae</taxon>
        <taxon>Trichodelitschia</taxon>
    </lineage>
</organism>
<feature type="compositionally biased region" description="Pro residues" evidence="1">
    <location>
        <begin position="120"/>
        <end position="129"/>
    </location>
</feature>
<gene>
    <name evidence="2" type="ORF">EJ06DRAFT_1068</name>
</gene>
<evidence type="ECO:0000256" key="1">
    <source>
        <dbReference type="SAM" id="MobiDB-lite"/>
    </source>
</evidence>
<protein>
    <submittedName>
        <fullName evidence="2">Uncharacterized protein</fullName>
    </submittedName>
</protein>
<proteinExistence type="predicted"/>
<dbReference type="AlphaFoldDB" id="A0A6G1I977"/>
<dbReference type="Proteomes" id="UP000799640">
    <property type="component" value="Unassembled WGS sequence"/>
</dbReference>